<organism evidence="2 3">
    <name type="scientific">Crossiella cryophila</name>
    <dbReference type="NCBI Taxonomy" id="43355"/>
    <lineage>
        <taxon>Bacteria</taxon>
        <taxon>Bacillati</taxon>
        <taxon>Actinomycetota</taxon>
        <taxon>Actinomycetes</taxon>
        <taxon>Pseudonocardiales</taxon>
        <taxon>Pseudonocardiaceae</taxon>
        <taxon>Crossiella</taxon>
    </lineage>
</organism>
<dbReference type="Proteomes" id="UP000533598">
    <property type="component" value="Unassembled WGS sequence"/>
</dbReference>
<keyword evidence="1" id="KW-0472">Membrane</keyword>
<reference evidence="2 3" key="1">
    <citation type="submission" date="2020-08" db="EMBL/GenBank/DDBJ databases">
        <title>Sequencing the genomes of 1000 actinobacteria strains.</title>
        <authorList>
            <person name="Klenk H.-P."/>
        </authorList>
    </citation>
    <scope>NUCLEOTIDE SEQUENCE [LARGE SCALE GENOMIC DNA]</scope>
    <source>
        <strain evidence="2 3">DSM 44230</strain>
    </source>
</reference>
<gene>
    <name evidence="2" type="ORF">HNR67_000363</name>
</gene>
<feature type="transmembrane region" description="Helical" evidence="1">
    <location>
        <begin position="45"/>
        <end position="63"/>
    </location>
</feature>
<evidence type="ECO:0000313" key="2">
    <source>
        <dbReference type="EMBL" id="MBB4674245.1"/>
    </source>
</evidence>
<evidence type="ECO:0000256" key="1">
    <source>
        <dbReference type="SAM" id="Phobius"/>
    </source>
</evidence>
<proteinExistence type="predicted"/>
<keyword evidence="1" id="KW-1133">Transmembrane helix</keyword>
<accession>A0A7W7C485</accession>
<feature type="transmembrane region" description="Helical" evidence="1">
    <location>
        <begin position="12"/>
        <end position="33"/>
    </location>
</feature>
<sequence length="67" mass="7261">MSADQQTERKPKASLFMVLFGLCGLGVAAYALTDGVIWQVVDVRWAIAAIALFIGLALLGNSLRPRR</sequence>
<dbReference type="EMBL" id="JACHMH010000001">
    <property type="protein sequence ID" value="MBB4674245.1"/>
    <property type="molecule type" value="Genomic_DNA"/>
</dbReference>
<comment type="caution">
    <text evidence="2">The sequence shown here is derived from an EMBL/GenBank/DDBJ whole genome shotgun (WGS) entry which is preliminary data.</text>
</comment>
<name>A0A7W7C485_9PSEU</name>
<evidence type="ECO:0000313" key="3">
    <source>
        <dbReference type="Proteomes" id="UP000533598"/>
    </source>
</evidence>
<dbReference type="AlphaFoldDB" id="A0A7W7C485"/>
<protein>
    <submittedName>
        <fullName evidence="2">Putative membrane protein</fullName>
    </submittedName>
</protein>
<keyword evidence="1" id="KW-0812">Transmembrane</keyword>
<dbReference type="RefSeq" id="WP_185000271.1">
    <property type="nucleotide sequence ID" value="NZ_BAAAUI010000011.1"/>
</dbReference>
<keyword evidence="3" id="KW-1185">Reference proteome</keyword>